<feature type="domain" description="HTH tetR-type" evidence="5">
    <location>
        <begin position="11"/>
        <end position="71"/>
    </location>
</feature>
<sequence length="225" mass="24823">MKNPPTGGRADTTRRQILRAAAHQFAQRAYHDVGLDDILTEAELTKGAMYFHFRSKHALAMAIIDEHIVTSNAAFQDLLARELSGLETLVDSSFLVAVLDINQDLTRAAMHLVEAVGRVEELHAKLLGGWIEALASAVRDAIAEGDLAERCDPQDVARLVVSVYMGLRQTSDLGDPERFLHDLEKSWSLLLAGILQPDRTDYFTQFISRRTALAISATSTHVTSD</sequence>
<gene>
    <name evidence="6" type="ORF">BST29_19100</name>
</gene>
<evidence type="ECO:0000256" key="1">
    <source>
        <dbReference type="ARBA" id="ARBA00023015"/>
    </source>
</evidence>
<dbReference type="PANTHER" id="PTHR47506">
    <property type="entry name" value="TRANSCRIPTIONAL REGULATORY PROTEIN"/>
    <property type="match status" value="1"/>
</dbReference>
<dbReference type="InterPro" id="IPR009057">
    <property type="entry name" value="Homeodomain-like_sf"/>
</dbReference>
<dbReference type="RefSeq" id="WP_071512565.1">
    <property type="nucleotide sequence ID" value="NZ_CP060015.1"/>
</dbReference>
<keyword evidence="2 4" id="KW-0238">DNA-binding</keyword>
<dbReference type="Pfam" id="PF16925">
    <property type="entry name" value="TetR_C_13"/>
    <property type="match status" value="1"/>
</dbReference>
<dbReference type="EMBL" id="MVHV01000022">
    <property type="protein sequence ID" value="ORA79446.1"/>
    <property type="molecule type" value="Genomic_DNA"/>
</dbReference>
<protein>
    <submittedName>
        <fullName evidence="6">TetR family transcriptional regulator</fullName>
    </submittedName>
</protein>
<evidence type="ECO:0000256" key="4">
    <source>
        <dbReference type="PROSITE-ProRule" id="PRU00335"/>
    </source>
</evidence>
<dbReference type="InterPro" id="IPR011075">
    <property type="entry name" value="TetR_C"/>
</dbReference>
<reference evidence="6 7" key="1">
    <citation type="submission" date="2017-02" db="EMBL/GenBank/DDBJ databases">
        <title>The new phylogeny of genus Mycobacterium.</title>
        <authorList>
            <person name="Tortoli E."/>
            <person name="Trovato A."/>
            <person name="Cirillo D.M."/>
        </authorList>
    </citation>
    <scope>NUCLEOTIDE SEQUENCE [LARGE SCALE GENOMIC DNA]</scope>
    <source>
        <strain evidence="6 7">IP1130001</strain>
    </source>
</reference>
<evidence type="ECO:0000259" key="5">
    <source>
        <dbReference type="PROSITE" id="PS50977"/>
    </source>
</evidence>
<evidence type="ECO:0000256" key="2">
    <source>
        <dbReference type="ARBA" id="ARBA00023125"/>
    </source>
</evidence>
<organism evidence="6 7">
    <name type="scientific">Mycobacterium malmoense</name>
    <dbReference type="NCBI Taxonomy" id="1780"/>
    <lineage>
        <taxon>Bacteria</taxon>
        <taxon>Bacillati</taxon>
        <taxon>Actinomycetota</taxon>
        <taxon>Actinomycetes</taxon>
        <taxon>Mycobacteriales</taxon>
        <taxon>Mycobacteriaceae</taxon>
        <taxon>Mycobacterium</taxon>
    </lineage>
</organism>
<evidence type="ECO:0000256" key="3">
    <source>
        <dbReference type="ARBA" id="ARBA00023163"/>
    </source>
</evidence>
<proteinExistence type="predicted"/>
<keyword evidence="1" id="KW-0805">Transcription regulation</keyword>
<dbReference type="InterPro" id="IPR036271">
    <property type="entry name" value="Tet_transcr_reg_TetR-rel_C_sf"/>
</dbReference>
<keyword evidence="3" id="KW-0804">Transcription</keyword>
<dbReference type="Gene3D" id="1.10.357.10">
    <property type="entry name" value="Tetracycline Repressor, domain 2"/>
    <property type="match status" value="1"/>
</dbReference>
<dbReference type="PANTHER" id="PTHR47506:SF6">
    <property type="entry name" value="HTH-TYPE TRANSCRIPTIONAL REPRESSOR NEMR"/>
    <property type="match status" value="1"/>
</dbReference>
<accession>A0ABX3SQ14</accession>
<dbReference type="SUPFAM" id="SSF46689">
    <property type="entry name" value="Homeodomain-like"/>
    <property type="match status" value="1"/>
</dbReference>
<dbReference type="Proteomes" id="UP000243140">
    <property type="component" value="Unassembled WGS sequence"/>
</dbReference>
<dbReference type="PRINTS" id="PR00455">
    <property type="entry name" value="HTHTETR"/>
</dbReference>
<name>A0ABX3SQ14_MYCMA</name>
<evidence type="ECO:0000313" key="7">
    <source>
        <dbReference type="Proteomes" id="UP000243140"/>
    </source>
</evidence>
<dbReference type="InterPro" id="IPR001647">
    <property type="entry name" value="HTH_TetR"/>
</dbReference>
<dbReference type="Pfam" id="PF00440">
    <property type="entry name" value="TetR_N"/>
    <property type="match status" value="1"/>
</dbReference>
<dbReference type="PROSITE" id="PS50977">
    <property type="entry name" value="HTH_TETR_2"/>
    <property type="match status" value="1"/>
</dbReference>
<feature type="DNA-binding region" description="H-T-H motif" evidence="4">
    <location>
        <begin position="34"/>
        <end position="53"/>
    </location>
</feature>
<keyword evidence="7" id="KW-1185">Reference proteome</keyword>
<comment type="caution">
    <text evidence="6">The sequence shown here is derived from an EMBL/GenBank/DDBJ whole genome shotgun (WGS) entry which is preliminary data.</text>
</comment>
<evidence type="ECO:0000313" key="6">
    <source>
        <dbReference type="EMBL" id="ORA79446.1"/>
    </source>
</evidence>
<dbReference type="SUPFAM" id="SSF48498">
    <property type="entry name" value="Tetracyclin repressor-like, C-terminal domain"/>
    <property type="match status" value="1"/>
</dbReference>